<dbReference type="InterPro" id="IPR007213">
    <property type="entry name" value="Ppm1/Ppm2/Tcmp"/>
</dbReference>
<organism evidence="7 8">
    <name type="scientific">Rhodococcus spelaei</name>
    <dbReference type="NCBI Taxonomy" id="2546320"/>
    <lineage>
        <taxon>Bacteria</taxon>
        <taxon>Bacillati</taxon>
        <taxon>Actinomycetota</taxon>
        <taxon>Actinomycetes</taxon>
        <taxon>Mycobacteriales</taxon>
        <taxon>Nocardiaceae</taxon>
        <taxon>Rhodococcus</taxon>
    </lineage>
</organism>
<keyword evidence="5 6" id="KW-0949">S-adenosyl-L-methionine</keyword>
<dbReference type="Gene3D" id="3.40.50.150">
    <property type="entry name" value="Vaccinia Virus protein VP39"/>
    <property type="match status" value="1"/>
</dbReference>
<name>A0A541B8K3_9NOCA</name>
<comment type="caution">
    <text evidence="7">The sequence shown here is derived from an EMBL/GenBank/DDBJ whole genome shotgun (WGS) entry which is preliminary data.</text>
</comment>
<dbReference type="NCBIfam" id="TIGR00027">
    <property type="entry name" value="mthyl_TIGR00027"/>
    <property type="match status" value="1"/>
</dbReference>
<evidence type="ECO:0000313" key="7">
    <source>
        <dbReference type="EMBL" id="TQF68641.1"/>
    </source>
</evidence>
<dbReference type="AlphaFoldDB" id="A0A541B8K3"/>
<reference evidence="7 8" key="1">
    <citation type="submission" date="2019-06" db="EMBL/GenBank/DDBJ databases">
        <title>Rhodococcus spaelei sp. nov., isolated from a cave.</title>
        <authorList>
            <person name="Lee S.D."/>
        </authorList>
    </citation>
    <scope>NUCLEOTIDE SEQUENCE [LARGE SCALE GENOMIC DNA]</scope>
    <source>
        <strain evidence="7 8">C9-5</strain>
    </source>
</reference>
<evidence type="ECO:0000256" key="3">
    <source>
        <dbReference type="ARBA" id="ARBA00022603"/>
    </source>
</evidence>
<proteinExistence type="inferred from homology"/>
<sequence length="279" mass="29592">MSAPEGVGGTALAVARARAAETARPDRLFADPLAAVFLDAAGTTDTRDRTTMDPDAVRAVVAMYHWIVARTLFLDAVASTAVRDGIGQVVVLGAGLDTRGFRLGWPATLALFEVDRSDVFSFKESALCAVGAEPTCRRRTVVVDLRDEWVPALAEAGFDPTTPTLWIAEGLLAYLEADQVERLLGAVTAASAPGSRVAVTALRIEGEVTVAPTATDPFADIRGLWKRPGPVDVVDRLAAHGWRVEVSYPRELLVEAGRIEAAEAPGVAGPRLIQAVRQA</sequence>
<dbReference type="PANTHER" id="PTHR43619">
    <property type="entry name" value="S-ADENOSYL-L-METHIONINE-DEPENDENT METHYLTRANSFERASE YKTD-RELATED"/>
    <property type="match status" value="1"/>
</dbReference>
<keyword evidence="4 7" id="KW-0808">Transferase</keyword>
<dbReference type="Proteomes" id="UP000316256">
    <property type="component" value="Unassembled WGS sequence"/>
</dbReference>
<dbReference type="RefSeq" id="WP_142099794.1">
    <property type="nucleotide sequence ID" value="NZ_VIGH01000005.1"/>
</dbReference>
<dbReference type="PANTHER" id="PTHR43619:SF2">
    <property type="entry name" value="S-ADENOSYL-L-METHIONINE-DEPENDENT METHYLTRANSFERASES SUPERFAMILY PROTEIN"/>
    <property type="match status" value="1"/>
</dbReference>
<dbReference type="InterPro" id="IPR011610">
    <property type="entry name" value="SAM_mthyl_Trfase_ML2640-like"/>
</dbReference>
<gene>
    <name evidence="7" type="ORF">FK531_12555</name>
</gene>
<evidence type="ECO:0000256" key="5">
    <source>
        <dbReference type="ARBA" id="ARBA00022691"/>
    </source>
</evidence>
<keyword evidence="8" id="KW-1185">Reference proteome</keyword>
<dbReference type="Pfam" id="PF04072">
    <property type="entry name" value="LCM"/>
    <property type="match status" value="1"/>
</dbReference>
<dbReference type="OrthoDB" id="9806164at2"/>
<dbReference type="GO" id="GO:0008168">
    <property type="term" value="F:methyltransferase activity"/>
    <property type="evidence" value="ECO:0007669"/>
    <property type="project" value="UniProtKB-UniRule"/>
</dbReference>
<evidence type="ECO:0000256" key="1">
    <source>
        <dbReference type="ARBA" id="ARBA00003907"/>
    </source>
</evidence>
<evidence type="ECO:0000256" key="2">
    <source>
        <dbReference type="ARBA" id="ARBA00008138"/>
    </source>
</evidence>
<keyword evidence="3 6" id="KW-0489">Methyltransferase</keyword>
<comment type="function">
    <text evidence="1 6">Exhibits S-adenosyl-L-methionine-dependent methyltransferase activity.</text>
</comment>
<accession>A0A541B8K3</accession>
<dbReference type="EC" id="2.1.1.-" evidence="6"/>
<protein>
    <recommendedName>
        <fullName evidence="6">S-adenosyl-L-methionine-dependent methyltransferase</fullName>
        <ecNumber evidence="6">2.1.1.-</ecNumber>
    </recommendedName>
</protein>
<evidence type="ECO:0000313" key="8">
    <source>
        <dbReference type="Proteomes" id="UP000316256"/>
    </source>
</evidence>
<dbReference type="EMBL" id="VIGH01000005">
    <property type="protein sequence ID" value="TQF68641.1"/>
    <property type="molecule type" value="Genomic_DNA"/>
</dbReference>
<comment type="similarity">
    <text evidence="2 6">Belongs to the UPF0677 family.</text>
</comment>
<dbReference type="SUPFAM" id="SSF53335">
    <property type="entry name" value="S-adenosyl-L-methionine-dependent methyltransferases"/>
    <property type="match status" value="1"/>
</dbReference>
<evidence type="ECO:0000256" key="6">
    <source>
        <dbReference type="RuleBase" id="RU362030"/>
    </source>
</evidence>
<evidence type="ECO:0000256" key="4">
    <source>
        <dbReference type="ARBA" id="ARBA00022679"/>
    </source>
</evidence>
<dbReference type="InterPro" id="IPR029063">
    <property type="entry name" value="SAM-dependent_MTases_sf"/>
</dbReference>
<dbReference type="GO" id="GO:0032259">
    <property type="term" value="P:methylation"/>
    <property type="evidence" value="ECO:0007669"/>
    <property type="project" value="UniProtKB-KW"/>
</dbReference>